<keyword evidence="3" id="KW-1185">Reference proteome</keyword>
<accession>A0A516SCI9</accession>
<dbReference type="AlphaFoldDB" id="A0A516SCI9"/>
<dbReference type="RefSeq" id="WP_143856788.1">
    <property type="nucleotide sequence ID" value="NZ_CP041730.1"/>
</dbReference>
<evidence type="ECO:0000313" key="2">
    <source>
        <dbReference type="EMBL" id="QDQ25865.1"/>
    </source>
</evidence>
<sequence length="95" mass="9817">MPPPGPPELLAPLPRLTPEFGELVRVLLLLAASVEPAELLTGGTKLGRELPPADDSEGCGPGELLRPREPPPPKPTPPMLDTPGPPEPGLEAALA</sequence>
<organism evidence="2 3">
    <name type="scientific">Chitinimonas arctica</name>
    <dbReference type="NCBI Taxonomy" id="2594795"/>
    <lineage>
        <taxon>Bacteria</taxon>
        <taxon>Pseudomonadati</taxon>
        <taxon>Pseudomonadota</taxon>
        <taxon>Betaproteobacteria</taxon>
        <taxon>Neisseriales</taxon>
        <taxon>Chitinibacteraceae</taxon>
        <taxon>Chitinimonas</taxon>
    </lineage>
</organism>
<dbReference type="KEGG" id="cari:FNU76_05600"/>
<reference evidence="3" key="1">
    <citation type="submission" date="2019-07" db="EMBL/GenBank/DDBJ databases">
        <title>Chitinimonas sp. nov., isolated from Ny-Alesund, arctica soil.</title>
        <authorList>
            <person name="Xu Q."/>
            <person name="Peng F."/>
        </authorList>
    </citation>
    <scope>NUCLEOTIDE SEQUENCE [LARGE SCALE GENOMIC DNA]</scope>
    <source>
        <strain evidence="3">R3-44</strain>
    </source>
</reference>
<evidence type="ECO:0000256" key="1">
    <source>
        <dbReference type="SAM" id="MobiDB-lite"/>
    </source>
</evidence>
<dbReference type="EMBL" id="CP041730">
    <property type="protein sequence ID" value="QDQ25865.1"/>
    <property type="molecule type" value="Genomic_DNA"/>
</dbReference>
<protein>
    <submittedName>
        <fullName evidence="2">Uncharacterized protein</fullName>
    </submittedName>
</protein>
<proteinExistence type="predicted"/>
<name>A0A516SCI9_9NEIS</name>
<feature type="compositionally biased region" description="Pro residues" evidence="1">
    <location>
        <begin position="72"/>
        <end position="88"/>
    </location>
</feature>
<gene>
    <name evidence="2" type="ORF">FNU76_05600</name>
</gene>
<evidence type="ECO:0000313" key="3">
    <source>
        <dbReference type="Proteomes" id="UP000317550"/>
    </source>
</evidence>
<dbReference type="Proteomes" id="UP000317550">
    <property type="component" value="Chromosome"/>
</dbReference>
<feature type="region of interest" description="Disordered" evidence="1">
    <location>
        <begin position="39"/>
        <end position="95"/>
    </location>
</feature>